<accession>U5EP12</accession>
<protein>
    <submittedName>
        <fullName evidence="1">Uncharacterized protein</fullName>
    </submittedName>
</protein>
<feature type="non-terminal residue" evidence="1">
    <location>
        <position position="164"/>
    </location>
</feature>
<reference evidence="1" key="1">
    <citation type="journal article" date="2014" name="Insect Biochem. Mol. Biol.">
        <title>An insight into the sialome of the frog biting fly, Corethrella appendiculata.</title>
        <authorList>
            <person name="Ribeiro J.M.C."/>
            <person name="Chagas A.C."/>
            <person name="Pham V.M."/>
            <person name="Lounibos L.P."/>
            <person name="Calvo E."/>
        </authorList>
    </citation>
    <scope>NUCLEOTIDE SEQUENCE</scope>
    <source>
        <tissue evidence="1">Salivary glands</tissue>
    </source>
</reference>
<proteinExistence type="evidence at transcript level"/>
<evidence type="ECO:0000313" key="1">
    <source>
        <dbReference type="EMBL" id="JAB54950.1"/>
    </source>
</evidence>
<dbReference type="EMBL" id="GANO01004921">
    <property type="protein sequence ID" value="JAB54950.1"/>
    <property type="molecule type" value="mRNA"/>
</dbReference>
<sequence>LYIGYNFISPAFLEFVVKYHPKGEHSLNVGDVNVNDKMNVHSALKICQPEVTNILETYYGAETKALVLYLKVMRYIHESFENEYVNVSTRLFKAWFSVFILRMWRSHNKSNFITNNTYTCIEVNVHSFVIVYRMLRNTNRLKYFRTSLMSSQPSEWFFRRLRSM</sequence>
<dbReference type="AlphaFoldDB" id="U5EP12"/>
<name>U5EP12_9DIPT</name>
<feature type="non-terminal residue" evidence="1">
    <location>
        <position position="1"/>
    </location>
</feature>
<organism evidence="1">
    <name type="scientific">Corethrella appendiculata</name>
    <dbReference type="NCBI Taxonomy" id="1370023"/>
    <lineage>
        <taxon>Eukaryota</taxon>
        <taxon>Metazoa</taxon>
        <taxon>Ecdysozoa</taxon>
        <taxon>Arthropoda</taxon>
        <taxon>Hexapoda</taxon>
        <taxon>Insecta</taxon>
        <taxon>Pterygota</taxon>
        <taxon>Neoptera</taxon>
        <taxon>Endopterygota</taxon>
        <taxon>Diptera</taxon>
        <taxon>Nematocera</taxon>
        <taxon>Culicoidea</taxon>
        <taxon>Chaoboridae</taxon>
        <taxon>Corethrella</taxon>
    </lineage>
</organism>